<dbReference type="Pfam" id="PF00501">
    <property type="entry name" value="AMP-binding"/>
    <property type="match status" value="1"/>
</dbReference>
<evidence type="ECO:0000313" key="3">
    <source>
        <dbReference type="Proteomes" id="UP000316270"/>
    </source>
</evidence>
<evidence type="ECO:0000313" key="2">
    <source>
        <dbReference type="EMBL" id="QDS73815.1"/>
    </source>
</evidence>
<dbReference type="OrthoDB" id="5360374at2759"/>
<dbReference type="InterPro" id="IPR042099">
    <property type="entry name" value="ANL_N_sf"/>
</dbReference>
<dbReference type="AlphaFoldDB" id="A0A517LDU9"/>
<sequence length="427" mass="47471">MVAVKTWPDLGFTATEDYTSFLQYVRARSRYYARLWKHLPSDEVDLKKYPMVDQKSFWKANTGSANLITTEAQQDGVVFKTGGTTSDPKLSLYSESELASVGRQLALGLHLSGVQRGDRIANLFYAGELYGSFLLHVLSLSHLPAVQIPIAGHVSVESMIHCILEFSATALLGTVTTMCKIAEQLQKTKTCAPYVRLLLFSGEAMYPDQVEILKLGFPNATPRSFIYGTIDSGVIGLPAEEADQRVHKVNRPFVHVEIVSDDGEVIEETGVPGKVVVTNLERRLMPVVRYPCGDRAMWIDYQRTFRLLGRDSIGVRLGPVSIDFEHLRSAVVKGLGNHTTIAGMQVHILRSDGKDQMAIRVASEVANEAKSEQNIIKQLEKMRPMLREHVDKGMIAPCRIDFVSAQDLQVNSRTGKIVDIVDLRPTQ</sequence>
<dbReference type="Gene3D" id="3.40.50.12780">
    <property type="entry name" value="N-terminal domain of ligase-like"/>
    <property type="match status" value="1"/>
</dbReference>
<dbReference type="Proteomes" id="UP000316270">
    <property type="component" value="Chromosome 10"/>
</dbReference>
<dbReference type="SUPFAM" id="SSF56801">
    <property type="entry name" value="Acetyl-CoA synthetase-like"/>
    <property type="match status" value="1"/>
</dbReference>
<reference evidence="2 3" key="1">
    <citation type="submission" date="2019-07" db="EMBL/GenBank/DDBJ databases">
        <title>Finished genome of Venturia effusa.</title>
        <authorList>
            <person name="Young C.A."/>
            <person name="Cox M.P."/>
            <person name="Ganley A.R.D."/>
            <person name="David W.J."/>
        </authorList>
    </citation>
    <scope>NUCLEOTIDE SEQUENCE [LARGE SCALE GENOMIC DNA]</scope>
    <source>
        <strain evidence="3">albino</strain>
    </source>
</reference>
<evidence type="ECO:0000259" key="1">
    <source>
        <dbReference type="Pfam" id="PF00501"/>
    </source>
</evidence>
<dbReference type="PANTHER" id="PTHR43845:SF1">
    <property type="entry name" value="BLR5969 PROTEIN"/>
    <property type="match status" value="1"/>
</dbReference>
<accession>A0A517LDU9</accession>
<dbReference type="InterPro" id="IPR000873">
    <property type="entry name" value="AMP-dep_synth/lig_dom"/>
</dbReference>
<name>A0A517LDU9_9PEZI</name>
<feature type="domain" description="AMP-dependent synthetase/ligase" evidence="1">
    <location>
        <begin position="81"/>
        <end position="277"/>
    </location>
</feature>
<dbReference type="PANTHER" id="PTHR43845">
    <property type="entry name" value="BLR5969 PROTEIN"/>
    <property type="match status" value="1"/>
</dbReference>
<dbReference type="Gene3D" id="3.30.300.30">
    <property type="match status" value="1"/>
</dbReference>
<dbReference type="EMBL" id="CP042194">
    <property type="protein sequence ID" value="QDS73815.1"/>
    <property type="molecule type" value="Genomic_DNA"/>
</dbReference>
<organism evidence="2 3">
    <name type="scientific">Venturia effusa</name>
    <dbReference type="NCBI Taxonomy" id="50376"/>
    <lineage>
        <taxon>Eukaryota</taxon>
        <taxon>Fungi</taxon>
        <taxon>Dikarya</taxon>
        <taxon>Ascomycota</taxon>
        <taxon>Pezizomycotina</taxon>
        <taxon>Dothideomycetes</taxon>
        <taxon>Pleosporomycetidae</taxon>
        <taxon>Venturiales</taxon>
        <taxon>Venturiaceae</taxon>
        <taxon>Venturia</taxon>
    </lineage>
</organism>
<keyword evidence="3" id="KW-1185">Reference proteome</keyword>
<proteinExistence type="predicted"/>
<protein>
    <recommendedName>
        <fullName evidence="1">AMP-dependent synthetase/ligase domain-containing protein</fullName>
    </recommendedName>
</protein>
<gene>
    <name evidence="2" type="ORF">FKW77_006120</name>
</gene>
<dbReference type="InterPro" id="IPR045851">
    <property type="entry name" value="AMP-bd_C_sf"/>
</dbReference>